<protein>
    <submittedName>
        <fullName evidence="1">Uncharacterized protein</fullName>
    </submittedName>
</protein>
<evidence type="ECO:0000313" key="2">
    <source>
        <dbReference type="Proteomes" id="UP000425960"/>
    </source>
</evidence>
<dbReference type="EMBL" id="AP021876">
    <property type="protein sequence ID" value="BBO81488.1"/>
    <property type="molecule type" value="Genomic_DNA"/>
</dbReference>
<sequence length="83" mass="9494">MVAKIPEPLLYSAQQLHRIEITQAQNKLFGIIFWPYTHLSLGIAGRNTYVNVAIVVRLALVFLDAKFESPRHVHTRLPMTQNP</sequence>
<dbReference type="AlphaFoldDB" id="A0A5K7ZH09"/>
<dbReference type="Proteomes" id="UP000425960">
    <property type="component" value="Chromosome"/>
</dbReference>
<dbReference type="KEGG" id="dov:DSCO28_20540"/>
<reference evidence="1 2" key="1">
    <citation type="submission" date="2019-11" db="EMBL/GenBank/DDBJ databases">
        <title>Comparative genomics of hydrocarbon-degrading Desulfosarcina strains.</title>
        <authorList>
            <person name="Watanabe M."/>
            <person name="Kojima H."/>
            <person name="Fukui M."/>
        </authorList>
    </citation>
    <scope>NUCLEOTIDE SEQUENCE [LARGE SCALE GENOMIC DNA]</scope>
    <source>
        <strain evidence="1 2">28bB2T</strain>
    </source>
</reference>
<evidence type="ECO:0000313" key="1">
    <source>
        <dbReference type="EMBL" id="BBO81488.1"/>
    </source>
</evidence>
<proteinExistence type="predicted"/>
<gene>
    <name evidence="1" type="ORF">DSCO28_20540</name>
</gene>
<accession>A0A5K7ZH09</accession>
<organism evidence="1 2">
    <name type="scientific">Desulfosarcina ovata subsp. sediminis</name>
    <dbReference type="NCBI Taxonomy" id="885957"/>
    <lineage>
        <taxon>Bacteria</taxon>
        <taxon>Pseudomonadati</taxon>
        <taxon>Thermodesulfobacteriota</taxon>
        <taxon>Desulfobacteria</taxon>
        <taxon>Desulfobacterales</taxon>
        <taxon>Desulfosarcinaceae</taxon>
        <taxon>Desulfosarcina</taxon>
    </lineage>
</organism>
<name>A0A5K7ZH09_9BACT</name>